<evidence type="ECO:0000313" key="8">
    <source>
        <dbReference type="Proteomes" id="UP000255335"/>
    </source>
</evidence>
<dbReference type="PANTHER" id="PTHR34383">
    <property type="entry name" value="POLYPHOSPHATE:AMP PHOSPHOTRANSFERASE-RELATED"/>
    <property type="match status" value="1"/>
</dbReference>
<dbReference type="SUPFAM" id="SSF52540">
    <property type="entry name" value="P-loop containing nucleoside triphosphate hydrolases"/>
    <property type="match status" value="1"/>
</dbReference>
<dbReference type="InterPro" id="IPR022488">
    <property type="entry name" value="PPK2-related"/>
</dbReference>
<evidence type="ECO:0000256" key="4">
    <source>
        <dbReference type="RuleBase" id="RU369062"/>
    </source>
</evidence>
<dbReference type="AlphaFoldDB" id="A0A377JM70"/>
<comment type="function">
    <text evidence="4">Uses inorganic polyphosphate (polyP) as a donor to convert GDP to GTP or ADP to ATP.</text>
</comment>
<dbReference type="Gene3D" id="3.40.50.300">
    <property type="entry name" value="P-loop containing nucleotide triphosphate hydrolases"/>
    <property type="match status" value="1"/>
</dbReference>
<evidence type="ECO:0000259" key="6">
    <source>
        <dbReference type="Pfam" id="PF03976"/>
    </source>
</evidence>
<dbReference type="PANTHER" id="PTHR34383:SF1">
    <property type="entry name" value="ADP-POLYPHOSPHATE PHOSPHOTRANSFERASE"/>
    <property type="match status" value="1"/>
</dbReference>
<evidence type="ECO:0000313" key="7">
    <source>
        <dbReference type="EMBL" id="STP08838.1"/>
    </source>
</evidence>
<feature type="compositionally biased region" description="Basic and acidic residues" evidence="5">
    <location>
        <begin position="310"/>
        <end position="336"/>
    </location>
</feature>
<dbReference type="InterPro" id="IPR027417">
    <property type="entry name" value="P-loop_NTPase"/>
</dbReference>
<sequence length="359" mass="41740">MAKQERQIVIRPESERNVQEIYKAKNGRMKENFYLEELTKLQIELLKLQNWVKATKQKVIIIMEGRDAAGKGGTIKALTSHMNPRGCRVVALNKPTETEKTEWYFKRYISTLPSGGEIVFYDRSWYNRAGVEKVMNFCTQEQYKEFITQVSNLEQMLISSGTMIFKYFLDVGRDEQKRRILRRKTDPLRMWKLSPIDGKSLDLWEQYTEAFEKMFARTHTHICPWTIVNTNDKKRARLNIARDILSKIDYEGKDQTAVCLLPDPSIVWTYSQYQGTHLDPAKEIQKQLKELKEAKEAEKKEKKAQKNATKKQEIAKQESKAESKMAKPKSSKDSKVATKAKSQNKAKETDQSDTPLSKP</sequence>
<proteinExistence type="inferred from homology"/>
<dbReference type="GO" id="GO:0008976">
    <property type="term" value="F:polyphosphate kinase activity"/>
    <property type="evidence" value="ECO:0007669"/>
    <property type="project" value="UniProtKB-UniRule"/>
</dbReference>
<dbReference type="GO" id="GO:0006793">
    <property type="term" value="P:phosphorus metabolic process"/>
    <property type="evidence" value="ECO:0007669"/>
    <property type="project" value="InterPro"/>
</dbReference>
<feature type="domain" description="Polyphosphate kinase-2-related" evidence="6">
    <location>
        <begin position="30"/>
        <end position="255"/>
    </location>
</feature>
<gene>
    <name evidence="7" type="ORF">NCTC12221_00257</name>
</gene>
<name>A0A377JM70_9HELI</name>
<dbReference type="Proteomes" id="UP000255335">
    <property type="component" value="Unassembled WGS sequence"/>
</dbReference>
<keyword evidence="2 4" id="KW-0808">Transferase</keyword>
<dbReference type="NCBIfam" id="TIGR03707">
    <property type="entry name" value="PPK2_P_aer"/>
    <property type="match status" value="1"/>
</dbReference>
<evidence type="ECO:0000256" key="5">
    <source>
        <dbReference type="SAM" id="MobiDB-lite"/>
    </source>
</evidence>
<dbReference type="RefSeq" id="WP_115025656.1">
    <property type="nucleotide sequence ID" value="NZ_UGHZ01000001.1"/>
</dbReference>
<evidence type="ECO:0000256" key="2">
    <source>
        <dbReference type="ARBA" id="ARBA00022679"/>
    </source>
</evidence>
<accession>A0A377JM70</accession>
<comment type="similarity">
    <text evidence="1 4">Belongs to the polyphosphate kinase 2 (PPK2) family. Class I subfamily.</text>
</comment>
<dbReference type="EMBL" id="UGHZ01000001">
    <property type="protein sequence ID" value="STP08838.1"/>
    <property type="molecule type" value="Genomic_DNA"/>
</dbReference>
<keyword evidence="3 4" id="KW-0418">Kinase</keyword>
<evidence type="ECO:0000256" key="1">
    <source>
        <dbReference type="ARBA" id="ARBA00009924"/>
    </source>
</evidence>
<organism evidence="7 8">
    <name type="scientific">Helicobacter cinaedi</name>
    <dbReference type="NCBI Taxonomy" id="213"/>
    <lineage>
        <taxon>Bacteria</taxon>
        <taxon>Pseudomonadati</taxon>
        <taxon>Campylobacterota</taxon>
        <taxon>Epsilonproteobacteria</taxon>
        <taxon>Campylobacterales</taxon>
        <taxon>Helicobacteraceae</taxon>
        <taxon>Helicobacter</taxon>
    </lineage>
</organism>
<comment type="subunit">
    <text evidence="4">Homotetramer.</text>
</comment>
<evidence type="ECO:0000256" key="3">
    <source>
        <dbReference type="ARBA" id="ARBA00022777"/>
    </source>
</evidence>
<feature type="region of interest" description="Disordered" evidence="5">
    <location>
        <begin position="294"/>
        <end position="359"/>
    </location>
</feature>
<reference evidence="7 8" key="1">
    <citation type="submission" date="2018-06" db="EMBL/GenBank/DDBJ databases">
        <authorList>
            <consortium name="Pathogen Informatics"/>
            <person name="Doyle S."/>
        </authorList>
    </citation>
    <scope>NUCLEOTIDE SEQUENCE [LARGE SCALE GENOMIC DNA]</scope>
    <source>
        <strain evidence="7 8">NCTC12221</strain>
    </source>
</reference>
<dbReference type="Pfam" id="PF03976">
    <property type="entry name" value="PPK2"/>
    <property type="match status" value="1"/>
</dbReference>
<protein>
    <recommendedName>
        <fullName evidence="4">ADP/GDP-polyphosphate phosphotransferase</fullName>
        <ecNumber evidence="4">2.7.4.-</ecNumber>
    </recommendedName>
    <alternativeName>
        <fullName evidence="4">Polyphosphate kinase PPK2</fullName>
    </alternativeName>
</protein>
<dbReference type="EC" id="2.7.4.-" evidence="4"/>
<dbReference type="InterPro" id="IPR022486">
    <property type="entry name" value="PPK2_PA0141"/>
</dbReference>